<reference evidence="2 3" key="1">
    <citation type="submission" date="2020-08" db="EMBL/GenBank/DDBJ databases">
        <title>Sequencing the genomes of 1000 actinobacteria strains.</title>
        <authorList>
            <person name="Klenk H.-P."/>
        </authorList>
    </citation>
    <scope>NUCLEOTIDE SEQUENCE [LARGE SCALE GENOMIC DNA]</scope>
    <source>
        <strain evidence="2 3">DSM 45486</strain>
    </source>
</reference>
<proteinExistence type="predicted"/>
<protein>
    <submittedName>
        <fullName evidence="2">Uncharacterized protein</fullName>
    </submittedName>
</protein>
<feature type="transmembrane region" description="Helical" evidence="1">
    <location>
        <begin position="67"/>
        <end position="91"/>
    </location>
</feature>
<sequence>MNLLLRFGAISGALSGLFIALPGAVEGFVGETTATSLVIGVSPALAAPLLTALYLKQPRTTLGAVGYVVNFVGLGLFGAAAYALNIVLFHLDKPVLAAPTVIMLSASALIFAVGTVLFAISMIRSGVHPKIPAWAYAIALPVFTFAARLPDTPLTSALHVVVGGTLVWLALSLRPERTPDGPARQIDHRASPLRT</sequence>
<dbReference type="RefSeq" id="WP_184915792.1">
    <property type="nucleotide sequence ID" value="NZ_JACHMO010000001.1"/>
</dbReference>
<keyword evidence="1" id="KW-0812">Transmembrane</keyword>
<dbReference type="AlphaFoldDB" id="A0A7W9HF51"/>
<dbReference type="EMBL" id="JACHMO010000001">
    <property type="protein sequence ID" value="MBB5800806.1"/>
    <property type="molecule type" value="Genomic_DNA"/>
</dbReference>
<evidence type="ECO:0000313" key="3">
    <source>
        <dbReference type="Proteomes" id="UP000552097"/>
    </source>
</evidence>
<keyword evidence="1" id="KW-0472">Membrane</keyword>
<evidence type="ECO:0000313" key="2">
    <source>
        <dbReference type="EMBL" id="MBB5800806.1"/>
    </source>
</evidence>
<gene>
    <name evidence="2" type="ORF">F4560_000574</name>
</gene>
<organism evidence="2 3">
    <name type="scientific">Saccharothrix ecbatanensis</name>
    <dbReference type="NCBI Taxonomy" id="1105145"/>
    <lineage>
        <taxon>Bacteria</taxon>
        <taxon>Bacillati</taxon>
        <taxon>Actinomycetota</taxon>
        <taxon>Actinomycetes</taxon>
        <taxon>Pseudonocardiales</taxon>
        <taxon>Pseudonocardiaceae</taxon>
        <taxon>Saccharothrix</taxon>
    </lineage>
</organism>
<keyword evidence="1" id="KW-1133">Transmembrane helix</keyword>
<keyword evidence="3" id="KW-1185">Reference proteome</keyword>
<feature type="transmembrane region" description="Helical" evidence="1">
    <location>
        <begin position="97"/>
        <end position="121"/>
    </location>
</feature>
<comment type="caution">
    <text evidence="2">The sequence shown here is derived from an EMBL/GenBank/DDBJ whole genome shotgun (WGS) entry which is preliminary data.</text>
</comment>
<name>A0A7W9HF51_9PSEU</name>
<feature type="transmembrane region" description="Helical" evidence="1">
    <location>
        <begin position="37"/>
        <end position="55"/>
    </location>
</feature>
<dbReference type="Proteomes" id="UP000552097">
    <property type="component" value="Unassembled WGS sequence"/>
</dbReference>
<evidence type="ECO:0000256" key="1">
    <source>
        <dbReference type="SAM" id="Phobius"/>
    </source>
</evidence>
<accession>A0A7W9HF51</accession>